<evidence type="ECO:0000256" key="12">
    <source>
        <dbReference type="ARBA" id="ARBA00023209"/>
    </source>
</evidence>
<evidence type="ECO:0000256" key="3">
    <source>
        <dbReference type="ARBA" id="ARBA00010441"/>
    </source>
</evidence>
<keyword evidence="10" id="KW-0443">Lipid metabolism</keyword>
<keyword evidence="7 16" id="KW-0808">Transferase</keyword>
<evidence type="ECO:0000256" key="14">
    <source>
        <dbReference type="ARBA" id="ARBA00048586"/>
    </source>
</evidence>
<dbReference type="PIRSF" id="PIRSF000847">
    <property type="entry name" value="Phos_ph_gly_syn"/>
    <property type="match status" value="1"/>
</dbReference>
<keyword evidence="6" id="KW-0444">Lipid biosynthesis</keyword>
<comment type="subcellular location">
    <subcellularLocation>
        <location evidence="1">Membrane</location>
        <topology evidence="1">Multi-pass membrane protein</topology>
    </subcellularLocation>
</comment>
<evidence type="ECO:0000313" key="18">
    <source>
        <dbReference type="EMBL" id="EIJ32977.1"/>
    </source>
</evidence>
<keyword evidence="19" id="KW-1185">Reference proteome</keyword>
<dbReference type="InterPro" id="IPR043130">
    <property type="entry name" value="CDP-OH_PTrfase_TM_dom"/>
</dbReference>
<keyword evidence="13" id="KW-1208">Phospholipid metabolism</keyword>
<evidence type="ECO:0000256" key="15">
    <source>
        <dbReference type="NCBIfam" id="TIGR00560"/>
    </source>
</evidence>
<dbReference type="OrthoDB" id="9796672at2"/>
<organism evidence="18 19">
    <name type="scientific">Thiothrix nivea (strain ATCC 35100 / DSM 5205 / JP2)</name>
    <dbReference type="NCBI Taxonomy" id="870187"/>
    <lineage>
        <taxon>Bacteria</taxon>
        <taxon>Pseudomonadati</taxon>
        <taxon>Pseudomonadota</taxon>
        <taxon>Gammaproteobacteria</taxon>
        <taxon>Thiotrichales</taxon>
        <taxon>Thiotrichaceae</taxon>
        <taxon>Thiothrix</taxon>
    </lineage>
</organism>
<dbReference type="InterPro" id="IPR004570">
    <property type="entry name" value="Phosphatidylglycerol_P_synth"/>
</dbReference>
<dbReference type="GO" id="GO:0046474">
    <property type="term" value="P:glycerophospholipid biosynthetic process"/>
    <property type="evidence" value="ECO:0007669"/>
    <property type="project" value="TreeGrafter"/>
</dbReference>
<evidence type="ECO:0000256" key="8">
    <source>
        <dbReference type="ARBA" id="ARBA00022692"/>
    </source>
</evidence>
<dbReference type="PANTHER" id="PTHR14269">
    <property type="entry name" value="CDP-DIACYLGLYCEROL--GLYCEROL-3-PHOSPHATE 3-PHOSPHATIDYLTRANSFERASE-RELATED"/>
    <property type="match status" value="1"/>
</dbReference>
<sequence>MVFNLPVLLTWLRIALIPLLVFLFYLDRDWAPLAAATVFGIAGLTDWADGYLARLWQQESRFGAFLDPVADKLIVAVALILLVEREANAWMTLAAAIIIGREIVISALREWMAESGARSKVAVAYIGKLKTTAQIIALIFLLYNQDLFGMLPLRECGLAALVVATVLTVVSMIQYLRSAFTT</sequence>
<dbReference type="Proteomes" id="UP000005317">
    <property type="component" value="Unassembled WGS sequence"/>
</dbReference>
<evidence type="ECO:0000256" key="9">
    <source>
        <dbReference type="ARBA" id="ARBA00022989"/>
    </source>
</evidence>
<accession>A0A656H9W2</accession>
<dbReference type="NCBIfam" id="TIGR00560">
    <property type="entry name" value="pgsA"/>
    <property type="match status" value="1"/>
</dbReference>
<evidence type="ECO:0000256" key="7">
    <source>
        <dbReference type="ARBA" id="ARBA00022679"/>
    </source>
</evidence>
<comment type="pathway">
    <text evidence="2">Phospholipid metabolism; phosphatidylglycerol biosynthesis; phosphatidylglycerol from CDP-diacylglycerol: step 1/2.</text>
</comment>
<dbReference type="InterPro" id="IPR048254">
    <property type="entry name" value="CDP_ALCOHOL_P_TRANSF_CS"/>
</dbReference>
<dbReference type="EC" id="2.7.8.5" evidence="4 15"/>
<reference evidence="19" key="1">
    <citation type="journal article" date="2011" name="Stand. Genomic Sci.">
        <title>Genome sequence of the filamentous, gliding Thiothrix nivea neotype strain (JP2(T)).</title>
        <authorList>
            <person name="Lapidus A."/>
            <person name="Nolan M."/>
            <person name="Lucas S."/>
            <person name="Glavina Del Rio T."/>
            <person name="Tice H."/>
            <person name="Cheng J.F."/>
            <person name="Tapia R."/>
            <person name="Han C."/>
            <person name="Goodwin L."/>
            <person name="Pitluck S."/>
            <person name="Liolios K."/>
            <person name="Pagani I."/>
            <person name="Ivanova N."/>
            <person name="Huntemann M."/>
            <person name="Mavromatis K."/>
            <person name="Mikhailova N."/>
            <person name="Pati A."/>
            <person name="Chen A."/>
            <person name="Palaniappan K."/>
            <person name="Land M."/>
            <person name="Brambilla E.M."/>
            <person name="Rohde M."/>
            <person name="Abt B."/>
            <person name="Verbarg S."/>
            <person name="Goker M."/>
            <person name="Bristow J."/>
            <person name="Eisen J.A."/>
            <person name="Markowitz V."/>
            <person name="Hugenholtz P."/>
            <person name="Kyrpides N.C."/>
            <person name="Klenk H.P."/>
            <person name="Woyke T."/>
        </authorList>
    </citation>
    <scope>NUCLEOTIDE SEQUENCE [LARGE SCALE GENOMIC DNA]</scope>
    <source>
        <strain evidence="19">ATCC 35100 / DSM 5205 / JP2</strain>
    </source>
</reference>
<evidence type="ECO:0000313" key="19">
    <source>
        <dbReference type="Proteomes" id="UP000005317"/>
    </source>
</evidence>
<dbReference type="PANTHER" id="PTHR14269:SF62">
    <property type="entry name" value="CDP-DIACYLGLYCEROL--GLYCEROL-3-PHOSPHATE 3-PHOSPHATIDYLTRANSFERASE 1, CHLOROPLASTIC"/>
    <property type="match status" value="1"/>
</dbReference>
<dbReference type="GO" id="GO:0005886">
    <property type="term" value="C:plasma membrane"/>
    <property type="evidence" value="ECO:0007669"/>
    <property type="project" value="TreeGrafter"/>
</dbReference>
<dbReference type="PROSITE" id="PS00379">
    <property type="entry name" value="CDP_ALCOHOL_P_TRANSF"/>
    <property type="match status" value="1"/>
</dbReference>
<keyword evidence="9 17" id="KW-1133">Transmembrane helix</keyword>
<comment type="catalytic activity">
    <reaction evidence="14">
        <text>a CDP-1,2-diacyl-sn-glycerol + sn-glycerol 3-phosphate = a 1,2-diacyl-sn-glycero-3-phospho-(1'-sn-glycero-3'-phosphate) + CMP + H(+)</text>
        <dbReference type="Rhea" id="RHEA:12593"/>
        <dbReference type="ChEBI" id="CHEBI:15378"/>
        <dbReference type="ChEBI" id="CHEBI:57597"/>
        <dbReference type="ChEBI" id="CHEBI:58332"/>
        <dbReference type="ChEBI" id="CHEBI:60110"/>
        <dbReference type="ChEBI" id="CHEBI:60377"/>
        <dbReference type="EC" id="2.7.8.5"/>
    </reaction>
</comment>
<keyword evidence="11 17" id="KW-0472">Membrane</keyword>
<feature type="transmembrane region" description="Helical" evidence="17">
    <location>
        <begin position="89"/>
        <end position="109"/>
    </location>
</feature>
<evidence type="ECO:0000256" key="17">
    <source>
        <dbReference type="SAM" id="Phobius"/>
    </source>
</evidence>
<dbReference type="AlphaFoldDB" id="A0A656H9W2"/>
<name>A0A656H9W2_THINJ</name>
<dbReference type="Gene3D" id="1.20.120.1760">
    <property type="match status" value="1"/>
</dbReference>
<keyword evidence="12" id="KW-0594">Phospholipid biosynthesis</keyword>
<evidence type="ECO:0000256" key="4">
    <source>
        <dbReference type="ARBA" id="ARBA00013170"/>
    </source>
</evidence>
<feature type="transmembrane region" description="Helical" evidence="17">
    <location>
        <begin position="121"/>
        <end position="143"/>
    </location>
</feature>
<evidence type="ECO:0000256" key="2">
    <source>
        <dbReference type="ARBA" id="ARBA00005042"/>
    </source>
</evidence>
<evidence type="ECO:0000256" key="16">
    <source>
        <dbReference type="RuleBase" id="RU003750"/>
    </source>
</evidence>
<dbReference type="EMBL" id="JH651384">
    <property type="protein sequence ID" value="EIJ32977.1"/>
    <property type="molecule type" value="Genomic_DNA"/>
</dbReference>
<feature type="transmembrane region" description="Helical" evidence="17">
    <location>
        <begin position="158"/>
        <end position="176"/>
    </location>
</feature>
<proteinExistence type="inferred from homology"/>
<evidence type="ECO:0000256" key="10">
    <source>
        <dbReference type="ARBA" id="ARBA00023098"/>
    </source>
</evidence>
<dbReference type="Pfam" id="PF01066">
    <property type="entry name" value="CDP-OH_P_transf"/>
    <property type="match status" value="1"/>
</dbReference>
<dbReference type="InterPro" id="IPR050324">
    <property type="entry name" value="CDP-alcohol_PTase-I"/>
</dbReference>
<keyword evidence="8 17" id="KW-0812">Transmembrane</keyword>
<dbReference type="GO" id="GO:0008444">
    <property type="term" value="F:CDP-diacylglycerol-glycerol-3-phosphate 3-phosphatidyltransferase activity"/>
    <property type="evidence" value="ECO:0007669"/>
    <property type="project" value="UniProtKB-UniRule"/>
</dbReference>
<evidence type="ECO:0000256" key="6">
    <source>
        <dbReference type="ARBA" id="ARBA00022516"/>
    </source>
</evidence>
<dbReference type="RefSeq" id="WP_002706940.1">
    <property type="nucleotide sequence ID" value="NZ_JH651384.1"/>
</dbReference>
<evidence type="ECO:0000256" key="11">
    <source>
        <dbReference type="ARBA" id="ARBA00023136"/>
    </source>
</evidence>
<protein>
    <recommendedName>
        <fullName evidence="5 15">CDP-diacylglycerol--glycerol-3-phosphate 3-phosphatidyltransferase</fullName>
        <ecNumber evidence="4 15">2.7.8.5</ecNumber>
    </recommendedName>
</protein>
<evidence type="ECO:0000256" key="5">
    <source>
        <dbReference type="ARBA" id="ARBA00014944"/>
    </source>
</evidence>
<gene>
    <name evidence="18" type="ORF">Thini_0319</name>
</gene>
<dbReference type="InterPro" id="IPR000462">
    <property type="entry name" value="CDP-OH_P_trans"/>
</dbReference>
<evidence type="ECO:0000256" key="1">
    <source>
        <dbReference type="ARBA" id="ARBA00004141"/>
    </source>
</evidence>
<evidence type="ECO:0000256" key="13">
    <source>
        <dbReference type="ARBA" id="ARBA00023264"/>
    </source>
</evidence>
<comment type="similarity">
    <text evidence="3 16">Belongs to the CDP-alcohol phosphatidyltransferase class-I family.</text>
</comment>
<feature type="transmembrane region" description="Helical" evidence="17">
    <location>
        <begin position="7"/>
        <end position="26"/>
    </location>
</feature>